<sequence>MAEIVNLRLARKRALRRDDAEKADANRIAFGMPKALRDKAERENRQAARALDGVRRGNVADPAGDAGSRASPPADEPS</sequence>
<evidence type="ECO:0000256" key="1">
    <source>
        <dbReference type="SAM" id="MobiDB-lite"/>
    </source>
</evidence>
<organism evidence="2 3">
    <name type="scientific">Aureimonas glaciei</name>
    <dbReference type="NCBI Taxonomy" id="1776957"/>
    <lineage>
        <taxon>Bacteria</taxon>
        <taxon>Pseudomonadati</taxon>
        <taxon>Pseudomonadota</taxon>
        <taxon>Alphaproteobacteria</taxon>
        <taxon>Hyphomicrobiales</taxon>
        <taxon>Aurantimonadaceae</taxon>
        <taxon>Aureimonas</taxon>
    </lineage>
</organism>
<proteinExistence type="predicted"/>
<comment type="caution">
    <text evidence="2">The sequence shown here is derived from an EMBL/GenBank/DDBJ whole genome shotgun (WGS) entry which is preliminary data.</text>
</comment>
<dbReference type="Pfam" id="PF13770">
    <property type="entry name" value="DUF4169"/>
    <property type="match status" value="1"/>
</dbReference>
<dbReference type="RefSeq" id="WP_188850873.1">
    <property type="nucleotide sequence ID" value="NZ_BMJJ01000005.1"/>
</dbReference>
<dbReference type="AlphaFoldDB" id="A0A916XYU9"/>
<feature type="compositionally biased region" description="Basic and acidic residues" evidence="1">
    <location>
        <begin position="36"/>
        <end position="46"/>
    </location>
</feature>
<evidence type="ECO:0008006" key="4">
    <source>
        <dbReference type="Google" id="ProtNLM"/>
    </source>
</evidence>
<evidence type="ECO:0000313" key="3">
    <source>
        <dbReference type="Proteomes" id="UP000613160"/>
    </source>
</evidence>
<name>A0A916XYU9_9HYPH</name>
<keyword evidence="3" id="KW-1185">Reference proteome</keyword>
<dbReference type="EMBL" id="BMJJ01000005">
    <property type="protein sequence ID" value="GGD20383.1"/>
    <property type="molecule type" value="Genomic_DNA"/>
</dbReference>
<reference evidence="2" key="1">
    <citation type="journal article" date="2014" name="Int. J. Syst. Evol. Microbiol.">
        <title>Complete genome sequence of Corynebacterium casei LMG S-19264T (=DSM 44701T), isolated from a smear-ripened cheese.</title>
        <authorList>
            <consortium name="US DOE Joint Genome Institute (JGI-PGF)"/>
            <person name="Walter F."/>
            <person name="Albersmeier A."/>
            <person name="Kalinowski J."/>
            <person name="Ruckert C."/>
        </authorList>
    </citation>
    <scope>NUCLEOTIDE SEQUENCE</scope>
    <source>
        <strain evidence="2">CGMCC 1.15493</strain>
    </source>
</reference>
<dbReference type="Proteomes" id="UP000613160">
    <property type="component" value="Unassembled WGS sequence"/>
</dbReference>
<reference evidence="2" key="2">
    <citation type="submission" date="2020-09" db="EMBL/GenBank/DDBJ databases">
        <authorList>
            <person name="Sun Q."/>
            <person name="Zhou Y."/>
        </authorList>
    </citation>
    <scope>NUCLEOTIDE SEQUENCE</scope>
    <source>
        <strain evidence="2">CGMCC 1.15493</strain>
    </source>
</reference>
<accession>A0A916XYU9</accession>
<feature type="region of interest" description="Disordered" evidence="1">
    <location>
        <begin position="36"/>
        <end position="78"/>
    </location>
</feature>
<evidence type="ECO:0000313" key="2">
    <source>
        <dbReference type="EMBL" id="GGD20383.1"/>
    </source>
</evidence>
<protein>
    <recommendedName>
        <fullName evidence="4">DUF4169 family protein</fullName>
    </recommendedName>
</protein>
<gene>
    <name evidence="2" type="ORF">GCM10011335_24130</name>
</gene>
<dbReference type="InterPro" id="IPR025227">
    <property type="entry name" value="DUF4169"/>
</dbReference>